<name>A0A7S0KHP5_MICPS</name>
<gene>
    <name evidence="11" type="ORF">MSP1404_LOCUS3381</name>
</gene>
<dbReference type="InterPro" id="IPR046357">
    <property type="entry name" value="PPIase_dom_sf"/>
</dbReference>
<feature type="domain" description="PPIase FKBP-type" evidence="10">
    <location>
        <begin position="58"/>
        <end position="145"/>
    </location>
</feature>
<comment type="subcellular location">
    <subcellularLocation>
        <location evidence="2">Cytoplasm</location>
    </subcellularLocation>
</comment>
<protein>
    <recommendedName>
        <fullName evidence="4 9">peptidylprolyl isomerase</fullName>
        <ecNumber evidence="4 9">5.2.1.8</ecNumber>
    </recommendedName>
</protein>
<evidence type="ECO:0000313" key="11">
    <source>
        <dbReference type="EMBL" id="CAD8582020.1"/>
    </source>
</evidence>
<evidence type="ECO:0000256" key="3">
    <source>
        <dbReference type="ARBA" id="ARBA00006577"/>
    </source>
</evidence>
<evidence type="ECO:0000256" key="1">
    <source>
        <dbReference type="ARBA" id="ARBA00000971"/>
    </source>
</evidence>
<proteinExistence type="inferred from homology"/>
<evidence type="ECO:0000256" key="2">
    <source>
        <dbReference type="ARBA" id="ARBA00004496"/>
    </source>
</evidence>
<keyword evidence="5" id="KW-0963">Cytoplasm</keyword>
<reference evidence="11" key="1">
    <citation type="submission" date="2021-01" db="EMBL/GenBank/DDBJ databases">
        <authorList>
            <person name="Corre E."/>
            <person name="Pelletier E."/>
            <person name="Niang G."/>
            <person name="Scheremetjew M."/>
            <person name="Finn R."/>
            <person name="Kale V."/>
            <person name="Holt S."/>
            <person name="Cochrane G."/>
            <person name="Meng A."/>
            <person name="Brown T."/>
            <person name="Cohen L."/>
        </authorList>
    </citation>
    <scope>NUCLEOTIDE SEQUENCE</scope>
    <source>
        <strain evidence="11">CCMP494</strain>
    </source>
</reference>
<keyword evidence="6 9" id="KW-0697">Rotamase</keyword>
<evidence type="ECO:0000259" key="10">
    <source>
        <dbReference type="PROSITE" id="PS50059"/>
    </source>
</evidence>
<dbReference type="Pfam" id="PF00254">
    <property type="entry name" value="FKBP_C"/>
    <property type="match status" value="1"/>
</dbReference>
<dbReference type="GO" id="GO:0003755">
    <property type="term" value="F:peptidyl-prolyl cis-trans isomerase activity"/>
    <property type="evidence" value="ECO:0007669"/>
    <property type="project" value="UniProtKB-KW"/>
</dbReference>
<dbReference type="PANTHER" id="PTHR47861">
    <property type="entry name" value="FKBP-TYPE PEPTIDYL-PROLYL CIS-TRANS ISOMERASE SLYD"/>
    <property type="match status" value="1"/>
</dbReference>
<evidence type="ECO:0000256" key="6">
    <source>
        <dbReference type="ARBA" id="ARBA00023110"/>
    </source>
</evidence>
<keyword evidence="8 9" id="KW-0413">Isomerase</keyword>
<dbReference type="InterPro" id="IPR001179">
    <property type="entry name" value="PPIase_FKBP_dom"/>
</dbReference>
<keyword evidence="7" id="KW-0143">Chaperone</keyword>
<dbReference type="GO" id="GO:0042026">
    <property type="term" value="P:protein refolding"/>
    <property type="evidence" value="ECO:0007669"/>
    <property type="project" value="UniProtKB-ARBA"/>
</dbReference>
<dbReference type="PANTHER" id="PTHR47861:SF3">
    <property type="entry name" value="FKBP-TYPE PEPTIDYL-PROLYL CIS-TRANS ISOMERASE SLYD"/>
    <property type="match status" value="1"/>
</dbReference>
<dbReference type="PROSITE" id="PS50059">
    <property type="entry name" value="FKBP_PPIASE"/>
    <property type="match status" value="1"/>
</dbReference>
<sequence>MSAAAHATLAVRAPVKPSALTSRFAVAADAQVSRRAPISFSRHGRRGALRAVAAIEDNQVVTIHYVLKFASGEVADDTRKRNAPVRLPIGQGALFPTLEAGIKEMAEGEKRVFNLACKDAYGERDEGKIQKFPASVEELESVKAQVQPGRVVQLPNGGTAVCVGFEDDGLILDLNHPMAGKDLEFEIELVEVEEGPKLFGVPVVPFDVNKLVMK</sequence>
<evidence type="ECO:0000256" key="9">
    <source>
        <dbReference type="PROSITE-ProRule" id="PRU00277"/>
    </source>
</evidence>
<comment type="similarity">
    <text evidence="3">Belongs to the FKBP-type PPIase family.</text>
</comment>
<evidence type="ECO:0000256" key="5">
    <source>
        <dbReference type="ARBA" id="ARBA00022490"/>
    </source>
</evidence>
<organism evidence="11">
    <name type="scientific">Micromonas pusilla</name>
    <name type="common">Picoplanktonic green alga</name>
    <name type="synonym">Chromulina pusilla</name>
    <dbReference type="NCBI Taxonomy" id="38833"/>
    <lineage>
        <taxon>Eukaryota</taxon>
        <taxon>Viridiplantae</taxon>
        <taxon>Chlorophyta</taxon>
        <taxon>Mamiellophyceae</taxon>
        <taxon>Mamiellales</taxon>
        <taxon>Mamiellaceae</taxon>
        <taxon>Micromonas</taxon>
    </lineage>
</organism>
<dbReference type="SUPFAM" id="SSF54534">
    <property type="entry name" value="FKBP-like"/>
    <property type="match status" value="1"/>
</dbReference>
<evidence type="ECO:0000256" key="7">
    <source>
        <dbReference type="ARBA" id="ARBA00023186"/>
    </source>
</evidence>
<evidence type="ECO:0000256" key="8">
    <source>
        <dbReference type="ARBA" id="ARBA00023235"/>
    </source>
</evidence>
<accession>A0A7S0KHP5</accession>
<dbReference type="GO" id="GO:0005737">
    <property type="term" value="C:cytoplasm"/>
    <property type="evidence" value="ECO:0007669"/>
    <property type="project" value="UniProtKB-SubCell"/>
</dbReference>
<evidence type="ECO:0000256" key="4">
    <source>
        <dbReference type="ARBA" id="ARBA00013194"/>
    </source>
</evidence>
<dbReference type="Gene3D" id="3.10.50.40">
    <property type="match status" value="1"/>
</dbReference>
<comment type="catalytic activity">
    <reaction evidence="1 9">
        <text>[protein]-peptidylproline (omega=180) = [protein]-peptidylproline (omega=0)</text>
        <dbReference type="Rhea" id="RHEA:16237"/>
        <dbReference type="Rhea" id="RHEA-COMP:10747"/>
        <dbReference type="Rhea" id="RHEA-COMP:10748"/>
        <dbReference type="ChEBI" id="CHEBI:83833"/>
        <dbReference type="ChEBI" id="CHEBI:83834"/>
        <dbReference type="EC" id="5.2.1.8"/>
    </reaction>
</comment>
<dbReference type="EMBL" id="HBEV01004435">
    <property type="protein sequence ID" value="CAD8582020.1"/>
    <property type="molecule type" value="Transcribed_RNA"/>
</dbReference>
<dbReference type="AlphaFoldDB" id="A0A7S0KHP5"/>
<dbReference type="EC" id="5.2.1.8" evidence="4 9"/>